<dbReference type="Pfam" id="PF02653">
    <property type="entry name" value="BPD_transp_2"/>
    <property type="match status" value="1"/>
</dbReference>
<feature type="transmembrane region" description="Helical" evidence="6">
    <location>
        <begin position="283"/>
        <end position="309"/>
    </location>
</feature>
<evidence type="ECO:0000256" key="6">
    <source>
        <dbReference type="SAM" id="Phobius"/>
    </source>
</evidence>
<keyword evidence="4 6" id="KW-1133">Transmembrane helix</keyword>
<name>A0A380TG77_9ZZZZ</name>
<feature type="transmembrane region" description="Helical" evidence="6">
    <location>
        <begin position="250"/>
        <end position="271"/>
    </location>
</feature>
<evidence type="ECO:0000256" key="5">
    <source>
        <dbReference type="ARBA" id="ARBA00023136"/>
    </source>
</evidence>
<proteinExistence type="predicted"/>
<organism evidence="7">
    <name type="scientific">metagenome</name>
    <dbReference type="NCBI Taxonomy" id="256318"/>
    <lineage>
        <taxon>unclassified sequences</taxon>
        <taxon>metagenomes</taxon>
    </lineage>
</organism>
<evidence type="ECO:0000256" key="2">
    <source>
        <dbReference type="ARBA" id="ARBA00022475"/>
    </source>
</evidence>
<keyword evidence="5 6" id="KW-0472">Membrane</keyword>
<dbReference type="InterPro" id="IPR043428">
    <property type="entry name" value="LivM-like"/>
</dbReference>
<dbReference type="EMBL" id="UIDG01000385">
    <property type="protein sequence ID" value="SUS07482.1"/>
    <property type="molecule type" value="Genomic_DNA"/>
</dbReference>
<feature type="transmembrane region" description="Helical" evidence="6">
    <location>
        <begin position="113"/>
        <end position="129"/>
    </location>
</feature>
<keyword evidence="2" id="KW-1003">Cell membrane</keyword>
<sequence length="318" mass="32553">MASLWQPRTGGLLALAGVVAGLPLILPNAFYYDVAILVGINATVCVGLNLLIGYAGQISLGHAGFFALGAYASAVLTGDHGWPPLAALAAGAAGVGMLSFVLAQPILKLKGHYLAMGTLGLGIIISIVLNQEAGLTGGPDGMPVPSLRALGHTVAGEHAWYALVGLVLIVSVWLTLNLIDSPVGRALQAVHGSESAAALTGVDVIRYKVLVFVVSAVLASLAGSLFAHYAGFITPAEASFARSIELVTMVVLGGMASTFGAVVGAAVLTILPQALTAFQDFKMLVFGAVLMGTMIFLRKGLVPTLAGLIRNRMRSGRA</sequence>
<dbReference type="PANTHER" id="PTHR30482:SF18">
    <property type="entry name" value="BRANCHED AMINO ACID TRANSPORT SYSTEM PERMEASE"/>
    <property type="match status" value="1"/>
</dbReference>
<reference evidence="7" key="1">
    <citation type="submission" date="2018-07" db="EMBL/GenBank/DDBJ databases">
        <authorList>
            <person name="Quirk P.G."/>
            <person name="Krulwich T.A."/>
        </authorList>
    </citation>
    <scope>NUCLEOTIDE SEQUENCE</scope>
</reference>
<evidence type="ECO:0000256" key="1">
    <source>
        <dbReference type="ARBA" id="ARBA00004651"/>
    </source>
</evidence>
<comment type="subcellular location">
    <subcellularLocation>
        <location evidence="1">Cell membrane</location>
        <topology evidence="1">Multi-pass membrane protein</topology>
    </subcellularLocation>
</comment>
<accession>A0A380TG77</accession>
<keyword evidence="3 6" id="KW-0812">Transmembrane</keyword>
<dbReference type="AlphaFoldDB" id="A0A380TG77"/>
<evidence type="ECO:0000256" key="4">
    <source>
        <dbReference type="ARBA" id="ARBA00022989"/>
    </source>
</evidence>
<dbReference type="PANTHER" id="PTHR30482">
    <property type="entry name" value="HIGH-AFFINITY BRANCHED-CHAIN AMINO ACID TRANSPORT SYSTEM PERMEASE"/>
    <property type="match status" value="1"/>
</dbReference>
<dbReference type="CDD" id="cd06581">
    <property type="entry name" value="TM_PBP1_LivM_like"/>
    <property type="match status" value="1"/>
</dbReference>
<feature type="transmembrane region" description="Helical" evidence="6">
    <location>
        <begin position="209"/>
        <end position="230"/>
    </location>
</feature>
<feature type="transmembrane region" description="Helical" evidence="6">
    <location>
        <begin position="159"/>
        <end position="179"/>
    </location>
</feature>
<gene>
    <name evidence="7" type="primary">livM</name>
    <name evidence="7" type="ORF">DF3PB_4450004</name>
</gene>
<feature type="transmembrane region" description="Helical" evidence="6">
    <location>
        <begin position="82"/>
        <end position="101"/>
    </location>
</feature>
<protein>
    <submittedName>
        <fullName evidence="7">Branched-chain amino acid transport system permease protein</fullName>
    </submittedName>
</protein>
<dbReference type="GO" id="GO:0005886">
    <property type="term" value="C:plasma membrane"/>
    <property type="evidence" value="ECO:0007669"/>
    <property type="project" value="UniProtKB-SubCell"/>
</dbReference>
<evidence type="ECO:0000313" key="7">
    <source>
        <dbReference type="EMBL" id="SUS07482.1"/>
    </source>
</evidence>
<dbReference type="InterPro" id="IPR001851">
    <property type="entry name" value="ABC_transp_permease"/>
</dbReference>
<evidence type="ECO:0000256" key="3">
    <source>
        <dbReference type="ARBA" id="ARBA00022692"/>
    </source>
</evidence>
<dbReference type="GO" id="GO:0015658">
    <property type="term" value="F:branched-chain amino acid transmembrane transporter activity"/>
    <property type="evidence" value="ECO:0007669"/>
    <property type="project" value="InterPro"/>
</dbReference>